<dbReference type="PROSITE" id="PS50943">
    <property type="entry name" value="HTH_CROC1"/>
    <property type="match status" value="1"/>
</dbReference>
<dbReference type="EMBL" id="AP019376">
    <property type="protein sequence ID" value="BBH87236.1"/>
    <property type="molecule type" value="Genomic_DNA"/>
</dbReference>
<protein>
    <recommendedName>
        <fullName evidence="1">HTH cro/C1-type domain-containing protein</fullName>
    </recommendedName>
</protein>
<dbReference type="SUPFAM" id="SSF48452">
    <property type="entry name" value="TPR-like"/>
    <property type="match status" value="1"/>
</dbReference>
<reference evidence="2" key="1">
    <citation type="submission" date="2018-12" db="EMBL/GenBank/DDBJ databases">
        <title>Novel natural products biosynthetic potential of the class Ktedonobacteria.</title>
        <authorList>
            <person name="Zheng Y."/>
            <person name="Saitou A."/>
            <person name="Wang C.M."/>
            <person name="Toyoda A."/>
            <person name="Minakuchi Y."/>
            <person name="Sekiguchi Y."/>
            <person name="Ueda K."/>
            <person name="Takano H."/>
            <person name="Sakai Y."/>
            <person name="Yokota A."/>
            <person name="Yabe S."/>
        </authorList>
    </citation>
    <scope>NUCLEOTIDE SEQUENCE</scope>
    <source>
        <strain evidence="2">COM3</strain>
    </source>
</reference>
<dbReference type="Gene3D" id="1.25.40.10">
    <property type="entry name" value="Tetratricopeptide repeat domain"/>
    <property type="match status" value="1"/>
</dbReference>
<name>A0A455SHL4_9CHLR</name>
<accession>A0A455SHL4</accession>
<evidence type="ECO:0000313" key="2">
    <source>
        <dbReference type="EMBL" id="BBH87236.1"/>
    </source>
</evidence>
<dbReference type="GO" id="GO:0003677">
    <property type="term" value="F:DNA binding"/>
    <property type="evidence" value="ECO:0007669"/>
    <property type="project" value="InterPro"/>
</dbReference>
<dbReference type="AlphaFoldDB" id="A0A455SHL4"/>
<gene>
    <name evidence="2" type="ORF">KTC_19870</name>
</gene>
<dbReference type="InterPro" id="IPR001387">
    <property type="entry name" value="Cro/C1-type_HTH"/>
</dbReference>
<dbReference type="SMART" id="SM00530">
    <property type="entry name" value="HTH_XRE"/>
    <property type="match status" value="1"/>
</dbReference>
<dbReference type="SUPFAM" id="SSF47413">
    <property type="entry name" value="lambda repressor-like DNA-binding domains"/>
    <property type="match status" value="1"/>
</dbReference>
<sequence>MMSQVSQYDKYPPGRYGLPHMGEVIADHRQRLGYSQEELAVVCGVDKQTVVYWERQDYIADMERRILLCKLLSITPALLGLTYRSLERDRYKDYLDSLEVVAERLKENAYGLYEDYLLVAQKAPDRYTPEATYRFFRHQKELEDIINSSLKIEENNWKDLLRRYYQFSAFIEQHHNHNNKALKYVLNAIELGRKLDNDALCNSLYRLARIYLTQKKYKNAQETINEAVGKLENNVSITVKGSVYLLAAEINALFAGGSQKERNACKAWQNQTLAIVHKGVLGEDGNFLNLYAVHHERAKTLLRFALFHTSESELIEKLKNLHIKVDRKILNDAQSALNLAKKHLNTGQPSSVMHYSITESKMLLLGKELEDSAKIAIDALDIARRVHSLQGYRNIEEIYQVLTSLEPHSPYIRHLGVKLGHIEPLQRK</sequence>
<dbReference type="CDD" id="cd00093">
    <property type="entry name" value="HTH_XRE"/>
    <property type="match status" value="1"/>
</dbReference>
<feature type="domain" description="HTH cro/C1-type" evidence="1">
    <location>
        <begin position="25"/>
        <end position="79"/>
    </location>
</feature>
<dbReference type="InterPro" id="IPR010982">
    <property type="entry name" value="Lambda_DNA-bd_dom_sf"/>
</dbReference>
<dbReference type="Gene3D" id="1.10.260.40">
    <property type="entry name" value="lambda repressor-like DNA-binding domains"/>
    <property type="match status" value="1"/>
</dbReference>
<dbReference type="InterPro" id="IPR011990">
    <property type="entry name" value="TPR-like_helical_dom_sf"/>
</dbReference>
<proteinExistence type="predicted"/>
<dbReference type="Pfam" id="PF01381">
    <property type="entry name" value="HTH_3"/>
    <property type="match status" value="1"/>
</dbReference>
<organism evidence="2">
    <name type="scientific">Thermosporothrix sp. COM3</name>
    <dbReference type="NCBI Taxonomy" id="2490863"/>
    <lineage>
        <taxon>Bacteria</taxon>
        <taxon>Bacillati</taxon>
        <taxon>Chloroflexota</taxon>
        <taxon>Ktedonobacteria</taxon>
        <taxon>Ktedonobacterales</taxon>
        <taxon>Thermosporotrichaceae</taxon>
        <taxon>Thermosporothrix</taxon>
    </lineage>
</organism>
<evidence type="ECO:0000259" key="1">
    <source>
        <dbReference type="PROSITE" id="PS50943"/>
    </source>
</evidence>